<accession>L9YBX5</accession>
<comment type="caution">
    <text evidence="1">The sequence shown here is derived from an EMBL/GenBank/DDBJ whole genome shotgun (WGS) entry which is preliminary data.</text>
</comment>
<proteinExistence type="predicted"/>
<dbReference type="Proteomes" id="UP000011613">
    <property type="component" value="Unassembled WGS sequence"/>
</dbReference>
<sequence length="62" mass="6672">MDNPGLVFLLVDRSDDDLIAVRVVRDVKRVAAVPGGCKLVVVPVVGTRGRSLDRALVNRMTA</sequence>
<dbReference type="EMBL" id="AOIC01000040">
    <property type="protein sequence ID" value="ELY71574.1"/>
    <property type="molecule type" value="Genomic_DNA"/>
</dbReference>
<protein>
    <submittedName>
        <fullName evidence="1">Uncharacterized protein</fullName>
    </submittedName>
</protein>
<reference evidence="1 2" key="1">
    <citation type="journal article" date="2014" name="PLoS Genet.">
        <title>Phylogenetically driven sequencing of extremely halophilic archaea reveals strategies for static and dynamic osmo-response.</title>
        <authorList>
            <person name="Becker E.A."/>
            <person name="Seitzer P.M."/>
            <person name="Tritt A."/>
            <person name="Larsen D."/>
            <person name="Krusor M."/>
            <person name="Yao A.I."/>
            <person name="Wu D."/>
            <person name="Madern D."/>
            <person name="Eisen J.A."/>
            <person name="Darling A.E."/>
            <person name="Facciotti M.T."/>
        </authorList>
    </citation>
    <scope>NUCLEOTIDE SEQUENCE [LARGE SCALE GENOMIC DNA]</scope>
    <source>
        <strain evidence="1 2">SP2</strain>
    </source>
</reference>
<evidence type="ECO:0000313" key="2">
    <source>
        <dbReference type="Proteomes" id="UP000011613"/>
    </source>
</evidence>
<gene>
    <name evidence="1" type="ORF">C490_04967</name>
</gene>
<name>L9YBX5_NATGS</name>
<dbReference type="AlphaFoldDB" id="L9YBX5"/>
<organism evidence="1 2">
    <name type="scientific">Natronobacterium gregoryi (strain ATCC 43098 / DSM 3393 / CCM 3738 / CIP 104747 / IAM 13177 / JCM 8860 / NBRC 102187 / NCIMB 2189 / SP2)</name>
    <dbReference type="NCBI Taxonomy" id="797304"/>
    <lineage>
        <taxon>Archaea</taxon>
        <taxon>Methanobacteriati</taxon>
        <taxon>Methanobacteriota</taxon>
        <taxon>Stenosarchaea group</taxon>
        <taxon>Halobacteria</taxon>
        <taxon>Halobacteriales</taxon>
        <taxon>Natrialbaceae</taxon>
        <taxon>Natronobacterium</taxon>
    </lineage>
</organism>
<evidence type="ECO:0000313" key="1">
    <source>
        <dbReference type="EMBL" id="ELY71574.1"/>
    </source>
</evidence>